<dbReference type="CDD" id="cd03801">
    <property type="entry name" value="GT4_PimA-like"/>
    <property type="match status" value="1"/>
</dbReference>
<dbReference type="RefSeq" id="WP_118023883.1">
    <property type="nucleotide sequence ID" value="NZ_JAQCPI010000026.1"/>
</dbReference>
<evidence type="ECO:0000313" key="4">
    <source>
        <dbReference type="Proteomes" id="UP000286031"/>
    </source>
</evidence>
<feature type="domain" description="Glycosyl transferase family 1" evidence="2">
    <location>
        <begin position="195"/>
        <end position="320"/>
    </location>
</feature>
<dbReference type="GO" id="GO:0016757">
    <property type="term" value="F:glycosyltransferase activity"/>
    <property type="evidence" value="ECO:0007669"/>
    <property type="project" value="InterPro"/>
</dbReference>
<evidence type="ECO:0000256" key="1">
    <source>
        <dbReference type="ARBA" id="ARBA00022679"/>
    </source>
</evidence>
<dbReference type="Gene3D" id="3.40.50.2000">
    <property type="entry name" value="Glycogen Phosphorylase B"/>
    <property type="match status" value="2"/>
</dbReference>
<dbReference type="GO" id="GO:0009103">
    <property type="term" value="P:lipopolysaccharide biosynthetic process"/>
    <property type="evidence" value="ECO:0007669"/>
    <property type="project" value="TreeGrafter"/>
</dbReference>
<dbReference type="EMBL" id="QSBI01000020">
    <property type="protein sequence ID" value="RGX08469.1"/>
    <property type="molecule type" value="Genomic_DNA"/>
</dbReference>
<dbReference type="AlphaFoldDB" id="A0A413EMN4"/>
<evidence type="ECO:0000313" key="3">
    <source>
        <dbReference type="EMBL" id="RGX08469.1"/>
    </source>
</evidence>
<sequence>MTIKVLYILPSTTMYGDNIALLNIIPVLQKLGISPLFLVEANSMVYDVLKLRGYETITVPSIYYPSIYPILTFNYILKFVKWKVKNILWGHAQIHRLIQIIDGYSPDLIHSNNSFTYLGYLLAKKMEIPHIWHIREYGKLDANRYYFPSKRVFAKKIVSVSNYCITITGDIKKYFRLSNNTDIIYDGVISSEDPIPDIKNKKEYFLFVGRLIPTKGVDIIIDSFVDFCKLNKDISLLIVGDSDDSKYKRKLKEKVLRESMADRILFLGYRNDVNDLMSEAKALIVASQFEAFGFITAEAMYNGCPVIGHYTGGTAEQLDNIQSKLGKLIGYRYRNSAELTECLLKAIVGYSKSELKAVQEVVVTLYSIQNSATLVFNKYRSILKF</sequence>
<keyword evidence="1 3" id="KW-0808">Transferase</keyword>
<accession>A0A413EMN4</accession>
<dbReference type="InterPro" id="IPR001296">
    <property type="entry name" value="Glyco_trans_1"/>
</dbReference>
<proteinExistence type="predicted"/>
<comment type="caution">
    <text evidence="3">The sequence shown here is derived from an EMBL/GenBank/DDBJ whole genome shotgun (WGS) entry which is preliminary data.</text>
</comment>
<gene>
    <name evidence="3" type="ORF">DWV35_15225</name>
</gene>
<organism evidence="3 4">
    <name type="scientific">Bacteroides ovatus</name>
    <dbReference type="NCBI Taxonomy" id="28116"/>
    <lineage>
        <taxon>Bacteria</taxon>
        <taxon>Pseudomonadati</taxon>
        <taxon>Bacteroidota</taxon>
        <taxon>Bacteroidia</taxon>
        <taxon>Bacteroidales</taxon>
        <taxon>Bacteroidaceae</taxon>
        <taxon>Bacteroides</taxon>
    </lineage>
</organism>
<dbReference type="Pfam" id="PF00534">
    <property type="entry name" value="Glycos_transf_1"/>
    <property type="match status" value="1"/>
</dbReference>
<evidence type="ECO:0000259" key="2">
    <source>
        <dbReference type="Pfam" id="PF00534"/>
    </source>
</evidence>
<protein>
    <submittedName>
        <fullName evidence="3">Glycosyltransferase</fullName>
    </submittedName>
</protein>
<reference evidence="3 4" key="1">
    <citation type="submission" date="2018-08" db="EMBL/GenBank/DDBJ databases">
        <title>A genome reference for cultivated species of the human gut microbiota.</title>
        <authorList>
            <person name="Zou Y."/>
            <person name="Xue W."/>
            <person name="Luo G."/>
        </authorList>
    </citation>
    <scope>NUCLEOTIDE SEQUENCE [LARGE SCALE GENOMIC DNA]</scope>
    <source>
        <strain evidence="3 4">AF04-46</strain>
    </source>
</reference>
<dbReference type="PANTHER" id="PTHR46401:SF2">
    <property type="entry name" value="GLYCOSYLTRANSFERASE WBBK-RELATED"/>
    <property type="match status" value="1"/>
</dbReference>
<dbReference type="PANTHER" id="PTHR46401">
    <property type="entry name" value="GLYCOSYLTRANSFERASE WBBK-RELATED"/>
    <property type="match status" value="1"/>
</dbReference>
<dbReference type="Proteomes" id="UP000286031">
    <property type="component" value="Unassembled WGS sequence"/>
</dbReference>
<dbReference type="SUPFAM" id="SSF53756">
    <property type="entry name" value="UDP-Glycosyltransferase/glycogen phosphorylase"/>
    <property type="match status" value="1"/>
</dbReference>
<name>A0A413EMN4_BACOV</name>